<dbReference type="PANTHER" id="PTHR45658">
    <property type="entry name" value="GATA TRANSCRIPTION FACTOR"/>
    <property type="match status" value="1"/>
</dbReference>
<keyword evidence="1" id="KW-0479">Metal-binding</keyword>
<proteinExistence type="predicted"/>
<dbReference type="AlphaFoldDB" id="A0AA41S0U3"/>
<keyword evidence="2" id="KW-0863">Zinc-finger</keyword>
<dbReference type="GO" id="GO:0030154">
    <property type="term" value="P:cell differentiation"/>
    <property type="evidence" value="ECO:0007669"/>
    <property type="project" value="TreeGrafter"/>
</dbReference>
<dbReference type="InterPro" id="IPR051140">
    <property type="entry name" value="GATA_TF"/>
</dbReference>
<evidence type="ECO:0000313" key="7">
    <source>
        <dbReference type="EMBL" id="MCL7024208.1"/>
    </source>
</evidence>
<gene>
    <name evidence="7" type="ORF">MKW94_014724</name>
</gene>
<evidence type="ECO:0000256" key="5">
    <source>
        <dbReference type="SAM" id="Coils"/>
    </source>
</evidence>
<dbReference type="EMBL" id="JAJJMA010031888">
    <property type="protein sequence ID" value="MCL7024208.1"/>
    <property type="molecule type" value="Genomic_DNA"/>
</dbReference>
<dbReference type="SUPFAM" id="SSF57716">
    <property type="entry name" value="Glucocorticoid receptor-like (DNA-binding domain)"/>
    <property type="match status" value="1"/>
</dbReference>
<feature type="region of interest" description="Disordered" evidence="6">
    <location>
        <begin position="360"/>
        <end position="404"/>
    </location>
</feature>
<organism evidence="7 8">
    <name type="scientific">Papaver nudicaule</name>
    <name type="common">Iceland poppy</name>
    <dbReference type="NCBI Taxonomy" id="74823"/>
    <lineage>
        <taxon>Eukaryota</taxon>
        <taxon>Viridiplantae</taxon>
        <taxon>Streptophyta</taxon>
        <taxon>Embryophyta</taxon>
        <taxon>Tracheophyta</taxon>
        <taxon>Spermatophyta</taxon>
        <taxon>Magnoliopsida</taxon>
        <taxon>Ranunculales</taxon>
        <taxon>Papaveraceae</taxon>
        <taxon>Papaveroideae</taxon>
        <taxon>Papaver</taxon>
    </lineage>
</organism>
<feature type="coiled-coil region" evidence="5">
    <location>
        <begin position="58"/>
        <end position="92"/>
    </location>
</feature>
<sequence length="463" mass="52244">MKCQFLGLVRVFYTDQLIHCGFKFNYGTDLWEELRRLHYVVLKLSAEIGGKNQKLEYLEKNVGLMKELETQRKEIEQQAKEIEKRYAQLDLKSMQLLVLKELNTATRASRKLNTVQVQIDTNSFPKELEEKDSELDNELNRKQNLVGKETGVVMICRRHAKFQSRKEEVKKGDDEKSIDLIGDWGKGDIGGSGVECNAFQDMFPPLPPPEFLADMCNDMPYNSSDLSSVLPIPDDEIADMEWLLTLDENYLSAGGITLDIDFSNNSKKDDLRQLGTSNPVSVLENSSSCSGGKTLPLSLDSDTVVPGRVRSKRPRSVISYQQPTQKFISPKSCITNVQNLPVPNSCISSKSDYFAEFHPPHAPKFNGKEQKRKMKRLRSSLPSYSSDHDNPLQQQQQQPGVAVQKCPMGPETLCNACGLRYKSGRLFPEYRPATSPTFVASLHSNSHKKVLEMKVTGTPESDR</sequence>
<keyword evidence="3" id="KW-0862">Zinc</keyword>
<keyword evidence="8" id="KW-1185">Reference proteome</keyword>
<dbReference type="GO" id="GO:0005634">
    <property type="term" value="C:nucleus"/>
    <property type="evidence" value="ECO:0007669"/>
    <property type="project" value="TreeGrafter"/>
</dbReference>
<comment type="caution">
    <text evidence="7">The sequence shown here is derived from an EMBL/GenBank/DDBJ whole genome shotgun (WGS) entry which is preliminary data.</text>
</comment>
<keyword evidence="4" id="KW-0010">Activator</keyword>
<evidence type="ECO:0000256" key="3">
    <source>
        <dbReference type="ARBA" id="ARBA00022833"/>
    </source>
</evidence>
<accession>A0AA41S0U3</accession>
<evidence type="ECO:0000256" key="2">
    <source>
        <dbReference type="ARBA" id="ARBA00022771"/>
    </source>
</evidence>
<name>A0AA41S0U3_PAPNU</name>
<evidence type="ECO:0008006" key="9">
    <source>
        <dbReference type="Google" id="ProtNLM"/>
    </source>
</evidence>
<evidence type="ECO:0000256" key="4">
    <source>
        <dbReference type="ARBA" id="ARBA00023159"/>
    </source>
</evidence>
<dbReference type="PANTHER" id="PTHR45658:SF51">
    <property type="entry name" value="GATA TRANSCRIPTION FACTOR 8"/>
    <property type="match status" value="1"/>
</dbReference>
<dbReference type="GO" id="GO:0008270">
    <property type="term" value="F:zinc ion binding"/>
    <property type="evidence" value="ECO:0007669"/>
    <property type="project" value="UniProtKB-KW"/>
</dbReference>
<evidence type="ECO:0000313" key="8">
    <source>
        <dbReference type="Proteomes" id="UP001177140"/>
    </source>
</evidence>
<dbReference type="Proteomes" id="UP001177140">
    <property type="component" value="Unassembled WGS sequence"/>
</dbReference>
<evidence type="ECO:0000256" key="6">
    <source>
        <dbReference type="SAM" id="MobiDB-lite"/>
    </source>
</evidence>
<reference evidence="7" key="1">
    <citation type="submission" date="2022-03" db="EMBL/GenBank/DDBJ databases">
        <title>A functionally conserved STORR gene fusion in Papaver species that diverged 16.8 million years ago.</title>
        <authorList>
            <person name="Catania T."/>
        </authorList>
    </citation>
    <scope>NUCLEOTIDE SEQUENCE</scope>
    <source>
        <strain evidence="7">S-191538</strain>
    </source>
</reference>
<protein>
    <recommendedName>
        <fullName evidence="9">GATA-type domain-containing protein</fullName>
    </recommendedName>
</protein>
<evidence type="ECO:0000256" key="1">
    <source>
        <dbReference type="ARBA" id="ARBA00022723"/>
    </source>
</evidence>
<keyword evidence="5" id="KW-0175">Coiled coil</keyword>